<keyword evidence="4" id="KW-1185">Reference proteome</keyword>
<dbReference type="PANTHER" id="PTHR39069">
    <property type="entry name" value="ECDYSONE-INDUCIBLE GENE E1, ISOFORM A"/>
    <property type="match status" value="1"/>
</dbReference>
<dbReference type="PANTHER" id="PTHR39069:SF8">
    <property type="entry name" value="FI17111P1"/>
    <property type="match status" value="1"/>
</dbReference>
<dbReference type="EMBL" id="CAJVCH010218336">
    <property type="protein sequence ID" value="CAG7731720.1"/>
    <property type="molecule type" value="Genomic_DNA"/>
</dbReference>
<evidence type="ECO:0000256" key="1">
    <source>
        <dbReference type="SAM" id="SignalP"/>
    </source>
</evidence>
<feature type="domain" description="EGF-like" evidence="2">
    <location>
        <begin position="194"/>
        <end position="244"/>
    </location>
</feature>
<evidence type="ECO:0000313" key="4">
    <source>
        <dbReference type="Proteomes" id="UP000708208"/>
    </source>
</evidence>
<keyword evidence="1" id="KW-0732">Signal</keyword>
<evidence type="ECO:0000313" key="3">
    <source>
        <dbReference type="EMBL" id="CAG7731720.1"/>
    </source>
</evidence>
<organism evidence="3 4">
    <name type="scientific">Allacma fusca</name>
    <dbReference type="NCBI Taxonomy" id="39272"/>
    <lineage>
        <taxon>Eukaryota</taxon>
        <taxon>Metazoa</taxon>
        <taxon>Ecdysozoa</taxon>
        <taxon>Arthropoda</taxon>
        <taxon>Hexapoda</taxon>
        <taxon>Collembola</taxon>
        <taxon>Symphypleona</taxon>
        <taxon>Sminthuridae</taxon>
        <taxon>Allacma</taxon>
    </lineage>
</organism>
<protein>
    <recommendedName>
        <fullName evidence="2">EGF-like domain-containing protein</fullName>
    </recommendedName>
</protein>
<feature type="domain" description="EGF-like" evidence="2">
    <location>
        <begin position="113"/>
        <end position="149"/>
    </location>
</feature>
<proteinExistence type="predicted"/>
<feature type="domain" description="EGF-like" evidence="2">
    <location>
        <begin position="22"/>
        <end position="60"/>
    </location>
</feature>
<reference evidence="3" key="1">
    <citation type="submission" date="2021-06" db="EMBL/GenBank/DDBJ databases">
        <authorList>
            <person name="Hodson N. C."/>
            <person name="Mongue J. A."/>
            <person name="Jaron S. K."/>
        </authorList>
    </citation>
    <scope>NUCLEOTIDE SEQUENCE</scope>
</reference>
<sequence>MFPKIGILLVLLVAQGHGLYQGCANSDMCTEPHTYCSKSGFCNCIEGYDPIKVSIYYYCIKRPQEIGGICSVSEDCSTRAICNGTNKCECSEDYVLSPDGKQCLEYATQVGDPCLSPNVCDRLENSLCISGLCTCAAGHIPATNHSRCLQMALHVTDSCEDLPQCSTFLGEGAVCQKGHCYCDFGFTPTQNRNACLPVVHQEGAACVENGQCTAGLGPARCAAAGGVCKCQNGFEPNENNDECV</sequence>
<dbReference type="OrthoDB" id="5912242at2759"/>
<comment type="caution">
    <text evidence="3">The sequence shown here is derived from an EMBL/GenBank/DDBJ whole genome shotgun (WGS) entry which is preliminary data.</text>
</comment>
<evidence type="ECO:0000259" key="2">
    <source>
        <dbReference type="SMART" id="SM00181"/>
    </source>
</evidence>
<dbReference type="InterPro" id="IPR000742">
    <property type="entry name" value="EGF"/>
</dbReference>
<name>A0A8J2P4Q5_9HEXA</name>
<feature type="signal peptide" evidence="1">
    <location>
        <begin position="1"/>
        <end position="18"/>
    </location>
</feature>
<feature type="chain" id="PRO_5035240329" description="EGF-like domain-containing protein" evidence="1">
    <location>
        <begin position="19"/>
        <end position="244"/>
    </location>
</feature>
<dbReference type="Pfam" id="PF01683">
    <property type="entry name" value="EB"/>
    <property type="match status" value="1"/>
</dbReference>
<gene>
    <name evidence="3" type="ORF">AFUS01_LOCUS20294</name>
</gene>
<dbReference type="InterPro" id="IPR006149">
    <property type="entry name" value="EB_dom"/>
</dbReference>
<dbReference type="Proteomes" id="UP000708208">
    <property type="component" value="Unassembled WGS sequence"/>
</dbReference>
<accession>A0A8J2P4Q5</accession>
<dbReference type="AlphaFoldDB" id="A0A8J2P4Q5"/>
<feature type="domain" description="EGF-like" evidence="2">
    <location>
        <begin position="69"/>
        <end position="104"/>
    </location>
</feature>
<dbReference type="SMART" id="SM00181">
    <property type="entry name" value="EGF"/>
    <property type="match status" value="4"/>
</dbReference>